<dbReference type="EMBL" id="CAEKDK010000001">
    <property type="protein sequence ID" value="CAB4263590.1"/>
    <property type="molecule type" value="Genomic_DNA"/>
</dbReference>
<dbReference type="AlphaFoldDB" id="A0A6J5TI08"/>
<organism evidence="1 2">
    <name type="scientific">Prunus armeniaca</name>
    <name type="common">Apricot</name>
    <name type="synonym">Armeniaca vulgaris</name>
    <dbReference type="NCBI Taxonomy" id="36596"/>
    <lineage>
        <taxon>Eukaryota</taxon>
        <taxon>Viridiplantae</taxon>
        <taxon>Streptophyta</taxon>
        <taxon>Embryophyta</taxon>
        <taxon>Tracheophyta</taxon>
        <taxon>Spermatophyta</taxon>
        <taxon>Magnoliopsida</taxon>
        <taxon>eudicotyledons</taxon>
        <taxon>Gunneridae</taxon>
        <taxon>Pentapetalae</taxon>
        <taxon>rosids</taxon>
        <taxon>fabids</taxon>
        <taxon>Rosales</taxon>
        <taxon>Rosaceae</taxon>
        <taxon>Amygdaloideae</taxon>
        <taxon>Amygdaleae</taxon>
        <taxon>Prunus</taxon>
    </lineage>
</organism>
<protein>
    <submittedName>
        <fullName evidence="1">Uncharacterized protein</fullName>
    </submittedName>
</protein>
<name>A0A6J5TI08_PRUAR</name>
<reference evidence="1 2" key="1">
    <citation type="submission" date="2020-05" db="EMBL/GenBank/DDBJ databases">
        <authorList>
            <person name="Campoy J."/>
            <person name="Schneeberger K."/>
            <person name="Spophaly S."/>
        </authorList>
    </citation>
    <scope>NUCLEOTIDE SEQUENCE [LARGE SCALE GENOMIC DNA]</scope>
    <source>
        <strain evidence="1">PruArmRojPasFocal</strain>
    </source>
</reference>
<evidence type="ECO:0000313" key="2">
    <source>
        <dbReference type="Proteomes" id="UP000507222"/>
    </source>
</evidence>
<gene>
    <name evidence="1" type="ORF">CURHAP_LOCUS4119</name>
</gene>
<dbReference type="Proteomes" id="UP000507222">
    <property type="component" value="Unassembled WGS sequence"/>
</dbReference>
<evidence type="ECO:0000313" key="1">
    <source>
        <dbReference type="EMBL" id="CAB4263590.1"/>
    </source>
</evidence>
<sequence length="146" mass="15995">MGLLTLYETQDRRCDVLQMVAFVLWRIWKCRNEVVFNGVVVQAGDAVTILLKQVAEFNAAHVVDSTQGMAQNALAASGSLRPRFLLPQVLLSSIVMVHGRWHERFVLRVGSNGGGGGVGSSNPLLGIWEASKDVKIEGILFDVLYV</sequence>
<proteinExistence type="predicted"/>
<accession>A0A6J5TI08</accession>